<dbReference type="EMBL" id="JAFBDZ010000001">
    <property type="protein sequence ID" value="MBM7583944.1"/>
    <property type="molecule type" value="Genomic_DNA"/>
</dbReference>
<keyword evidence="2" id="KW-1185">Reference proteome</keyword>
<sequence>MKRNWELDELIDHFILMPDEQVLIQLKRGNCANGAGLFNSIFYNN</sequence>
<accession>A0ABS2N7Z8</accession>
<protein>
    <submittedName>
        <fullName evidence="1">Uncharacterized protein</fullName>
    </submittedName>
</protein>
<reference evidence="1 2" key="1">
    <citation type="submission" date="2021-01" db="EMBL/GenBank/DDBJ databases">
        <title>Genomic Encyclopedia of Type Strains, Phase IV (KMG-IV): sequencing the most valuable type-strain genomes for metagenomic binning, comparative biology and taxonomic classification.</title>
        <authorList>
            <person name="Goeker M."/>
        </authorList>
    </citation>
    <scope>NUCLEOTIDE SEQUENCE [LARGE SCALE GENOMIC DNA]</scope>
    <source>
        <strain evidence="1 2">DSM 24834</strain>
    </source>
</reference>
<evidence type="ECO:0000313" key="1">
    <source>
        <dbReference type="EMBL" id="MBM7583944.1"/>
    </source>
</evidence>
<proteinExistence type="predicted"/>
<gene>
    <name evidence="1" type="ORF">JOC86_000481</name>
</gene>
<comment type="caution">
    <text evidence="1">The sequence shown here is derived from an EMBL/GenBank/DDBJ whole genome shotgun (WGS) entry which is preliminary data.</text>
</comment>
<evidence type="ECO:0000313" key="2">
    <source>
        <dbReference type="Proteomes" id="UP001646157"/>
    </source>
</evidence>
<name>A0ABS2N7Z8_9BACI</name>
<dbReference type="Proteomes" id="UP001646157">
    <property type="component" value="Unassembled WGS sequence"/>
</dbReference>
<organism evidence="1 2">
    <name type="scientific">Rossellomorea pakistanensis</name>
    <dbReference type="NCBI Taxonomy" id="992288"/>
    <lineage>
        <taxon>Bacteria</taxon>
        <taxon>Bacillati</taxon>
        <taxon>Bacillota</taxon>
        <taxon>Bacilli</taxon>
        <taxon>Bacillales</taxon>
        <taxon>Bacillaceae</taxon>
        <taxon>Rossellomorea</taxon>
    </lineage>
</organism>